<dbReference type="RefSeq" id="WP_132037132.1">
    <property type="nucleotide sequence ID" value="NZ_QWDN01000007.1"/>
</dbReference>
<dbReference type="Gene3D" id="3.60.21.10">
    <property type="match status" value="1"/>
</dbReference>
<evidence type="ECO:0000313" key="5">
    <source>
        <dbReference type="Proteomes" id="UP000298340"/>
    </source>
</evidence>
<dbReference type="NCBIfam" id="TIGR04123">
    <property type="entry name" value="P_estr_lig_assc"/>
    <property type="match status" value="1"/>
</dbReference>
<accession>A0A4Y7UAP8</accession>
<dbReference type="InterPro" id="IPR024173">
    <property type="entry name" value="Pesterase_MJ0037-like"/>
</dbReference>
<protein>
    <submittedName>
        <fullName evidence="3">Ligase-associated DNA damage response endonuclease PdeM</fullName>
        <ecNumber evidence="3">3.1.-.-</ecNumber>
    </submittedName>
    <submittedName>
        <fullName evidence="2">Phosphoesterase</fullName>
    </submittedName>
</protein>
<dbReference type="GO" id="GO:0016787">
    <property type="term" value="F:hydrolase activity"/>
    <property type="evidence" value="ECO:0007669"/>
    <property type="project" value="UniProtKB-KW"/>
</dbReference>
<evidence type="ECO:0000313" key="2">
    <source>
        <dbReference type="EMBL" id="TCN54717.1"/>
    </source>
</evidence>
<dbReference type="SUPFAM" id="SSF56300">
    <property type="entry name" value="Metallo-dependent phosphatases"/>
    <property type="match status" value="1"/>
</dbReference>
<keyword evidence="3" id="KW-0540">Nuclease</keyword>
<dbReference type="EC" id="3.1.-.-" evidence="3"/>
<evidence type="ECO:0000259" key="1">
    <source>
        <dbReference type="Pfam" id="PF00149"/>
    </source>
</evidence>
<dbReference type="AlphaFoldDB" id="A0A4Y7UAP8"/>
<dbReference type="EMBL" id="QWDN01000007">
    <property type="protein sequence ID" value="TEB42909.1"/>
    <property type="molecule type" value="Genomic_DNA"/>
</dbReference>
<proteinExistence type="predicted"/>
<dbReference type="PIRSF" id="PIRSF000887">
    <property type="entry name" value="Pesterase_MJ0037"/>
    <property type="match status" value="1"/>
</dbReference>
<evidence type="ECO:0000313" key="4">
    <source>
        <dbReference type="Proteomes" id="UP000295270"/>
    </source>
</evidence>
<gene>
    <name evidence="3" type="primary">pdeM</name>
    <name evidence="3" type="ORF">D0809_18795</name>
    <name evidence="2" type="ORF">EV142_107217</name>
</gene>
<dbReference type="InterPro" id="IPR026336">
    <property type="entry name" value="PdeM-like"/>
</dbReference>
<dbReference type="Pfam" id="PF00149">
    <property type="entry name" value="Metallophos"/>
    <property type="match status" value="1"/>
</dbReference>
<name>A0A4Y7UAP8_9FLAO</name>
<dbReference type="PANTHER" id="PTHR39323:SF1">
    <property type="entry name" value="BLR1149 PROTEIN"/>
    <property type="match status" value="1"/>
</dbReference>
<reference evidence="3 5" key="2">
    <citation type="journal article" date="2018" name="Syst. Appl. Microbiol.">
        <title>Flavobacterium circumlabens sp. nov. and Flavobacterium cupreum sp. nov., two psychrotrophic species isolated from Antarctic environmental samples.</title>
        <authorList>
            <person name="Kralova S."/>
            <person name="Busse H.J."/>
            <person name="Svec P."/>
            <person name="Maslanova I."/>
            <person name="Stankova E."/>
            <person name="Bartak M."/>
            <person name="Sedlacek I."/>
        </authorList>
    </citation>
    <scope>NUCLEOTIDE SEQUENCE [LARGE SCALE GENOMIC DNA]</scope>
    <source>
        <strain evidence="3 5">CCM 8828</strain>
    </source>
</reference>
<reference evidence="2 4" key="1">
    <citation type="journal article" date="2015" name="Stand. Genomic Sci.">
        <title>Genomic Encyclopedia of Bacterial and Archaeal Type Strains, Phase III: the genomes of soil and plant-associated and newly described type strains.</title>
        <authorList>
            <person name="Whitman W.B."/>
            <person name="Woyke T."/>
            <person name="Klenk H.P."/>
            <person name="Zhou Y."/>
            <person name="Lilburn T.G."/>
            <person name="Beck B.J."/>
            <person name="De Vos P."/>
            <person name="Vandamme P."/>
            <person name="Eisen J.A."/>
            <person name="Garrity G."/>
            <person name="Hugenholtz P."/>
            <person name="Kyrpides N.C."/>
        </authorList>
    </citation>
    <scope>NUCLEOTIDE SEQUENCE [LARGE SCALE GENOMIC DNA]</scope>
    <source>
        <strain evidence="2 4">P5626</strain>
    </source>
</reference>
<dbReference type="InterPro" id="IPR004843">
    <property type="entry name" value="Calcineurin-like_PHP"/>
</dbReference>
<keyword evidence="3" id="KW-0436">Ligase</keyword>
<dbReference type="PANTHER" id="PTHR39323">
    <property type="entry name" value="BLR1149 PROTEIN"/>
    <property type="match status" value="1"/>
</dbReference>
<dbReference type="EMBL" id="SLWA01000007">
    <property type="protein sequence ID" value="TCN54717.1"/>
    <property type="molecule type" value="Genomic_DNA"/>
</dbReference>
<dbReference type="GO" id="GO:0016874">
    <property type="term" value="F:ligase activity"/>
    <property type="evidence" value="ECO:0007669"/>
    <property type="project" value="UniProtKB-KW"/>
</dbReference>
<keyword evidence="3" id="KW-0255">Endonuclease</keyword>
<dbReference type="OrthoDB" id="9795838at2"/>
<evidence type="ECO:0000313" key="3">
    <source>
        <dbReference type="EMBL" id="TEB42909.1"/>
    </source>
</evidence>
<dbReference type="Proteomes" id="UP000298340">
    <property type="component" value="Unassembled WGS sequence"/>
</dbReference>
<dbReference type="Proteomes" id="UP000295270">
    <property type="component" value="Unassembled WGS sequence"/>
</dbReference>
<reference evidence="2" key="3">
    <citation type="submission" date="2019-03" db="EMBL/GenBank/DDBJ databases">
        <authorList>
            <person name="Whitman W."/>
            <person name="Huntemann M."/>
            <person name="Clum A."/>
            <person name="Pillay M."/>
            <person name="Palaniappan K."/>
            <person name="Varghese N."/>
            <person name="Mikhailova N."/>
            <person name="Stamatis D."/>
            <person name="Reddy T."/>
            <person name="Daum C."/>
            <person name="Shapiro N."/>
            <person name="Ivanova N."/>
            <person name="Kyrpides N."/>
            <person name="Woyke T."/>
        </authorList>
    </citation>
    <scope>NUCLEOTIDE SEQUENCE</scope>
    <source>
        <strain evidence="2">P5626</strain>
    </source>
</reference>
<feature type="domain" description="Calcineurin-like phosphoesterase" evidence="1">
    <location>
        <begin position="26"/>
        <end position="143"/>
    </location>
</feature>
<dbReference type="InterPro" id="IPR029052">
    <property type="entry name" value="Metallo-depent_PP-like"/>
</dbReference>
<sequence length="211" mass="24197">MKITIQDQTFVLHPTGALFWEDKKWLLISDVHLGKVSHFRKHGVAVPNNAILENFSRLTKVAEFFSPEKVIFLGDLFHSSINQEWDLFEEWVSCCVSEITLIAGNHDIINKKHYTDIHIEVLQFLEVDGFLLTHHPKENKGWFNFSGHIHPGVTLRGLGGQSLKLPCFFQKENQMILPAFGEFTGKHMMRPEQGDLIYAIAMDEIVIVNSK</sequence>
<keyword evidence="4" id="KW-1185">Reference proteome</keyword>
<dbReference type="GO" id="GO:0004519">
    <property type="term" value="F:endonuclease activity"/>
    <property type="evidence" value="ECO:0007669"/>
    <property type="project" value="UniProtKB-KW"/>
</dbReference>
<comment type="caution">
    <text evidence="3">The sequence shown here is derived from an EMBL/GenBank/DDBJ whole genome shotgun (WGS) entry which is preliminary data.</text>
</comment>
<keyword evidence="3" id="KW-0378">Hydrolase</keyword>
<organism evidence="3 5">
    <name type="scientific">Flavobacterium circumlabens</name>
    <dbReference type="NCBI Taxonomy" id="2133765"/>
    <lineage>
        <taxon>Bacteria</taxon>
        <taxon>Pseudomonadati</taxon>
        <taxon>Bacteroidota</taxon>
        <taxon>Flavobacteriia</taxon>
        <taxon>Flavobacteriales</taxon>
        <taxon>Flavobacteriaceae</taxon>
        <taxon>Flavobacterium</taxon>
    </lineage>
</organism>